<dbReference type="CDD" id="cd07042">
    <property type="entry name" value="STAS_SulP_like_sulfate_transporter"/>
    <property type="match status" value="1"/>
</dbReference>
<dbReference type="InterPro" id="IPR002645">
    <property type="entry name" value="STAS_dom"/>
</dbReference>
<feature type="transmembrane region" description="Helical" evidence="5">
    <location>
        <begin position="178"/>
        <end position="197"/>
    </location>
</feature>
<dbReference type="FunCoup" id="A0A0D2HRE8">
    <property type="interactions" value="213"/>
</dbReference>
<feature type="transmembrane region" description="Helical" evidence="5">
    <location>
        <begin position="204"/>
        <end position="225"/>
    </location>
</feature>
<dbReference type="InterPro" id="IPR011547">
    <property type="entry name" value="SLC26A/SulP_dom"/>
</dbReference>
<evidence type="ECO:0000256" key="2">
    <source>
        <dbReference type="ARBA" id="ARBA00022692"/>
    </source>
</evidence>
<dbReference type="RefSeq" id="WP_044349821.1">
    <property type="nucleotide sequence ID" value="NZ_AZAC01000018.1"/>
</dbReference>
<evidence type="ECO:0000256" key="1">
    <source>
        <dbReference type="ARBA" id="ARBA00004141"/>
    </source>
</evidence>
<comment type="subcellular location">
    <subcellularLocation>
        <location evidence="1">Membrane</location>
        <topology evidence="1">Multi-pass membrane protein</topology>
    </subcellularLocation>
</comment>
<evidence type="ECO:0000256" key="4">
    <source>
        <dbReference type="ARBA" id="ARBA00023136"/>
    </source>
</evidence>
<comment type="caution">
    <text evidence="7">The sequence shown here is derived from an EMBL/GenBank/DDBJ whole genome shotgun (WGS) entry which is preliminary data.</text>
</comment>
<keyword evidence="8" id="KW-1185">Reference proteome</keyword>
<accession>A0A0D2HRE8</accession>
<dbReference type="PATRIC" id="fig|1429043.3.peg.3318"/>
<dbReference type="Pfam" id="PF01740">
    <property type="entry name" value="STAS"/>
    <property type="match status" value="1"/>
</dbReference>
<dbReference type="InterPro" id="IPR001902">
    <property type="entry name" value="SLC26A/SulP_fam"/>
</dbReference>
<dbReference type="OrthoDB" id="9769739at2"/>
<evidence type="ECO:0000259" key="6">
    <source>
        <dbReference type="PROSITE" id="PS50801"/>
    </source>
</evidence>
<dbReference type="GO" id="GO:0016020">
    <property type="term" value="C:membrane"/>
    <property type="evidence" value="ECO:0007669"/>
    <property type="project" value="UniProtKB-SubCell"/>
</dbReference>
<dbReference type="EMBL" id="AZAC01000018">
    <property type="protein sequence ID" value="KIX13138.1"/>
    <property type="molecule type" value="Genomic_DNA"/>
</dbReference>
<dbReference type="SUPFAM" id="SSF52091">
    <property type="entry name" value="SpoIIaa-like"/>
    <property type="match status" value="1"/>
</dbReference>
<feature type="transmembrane region" description="Helical" evidence="5">
    <location>
        <begin position="136"/>
        <end position="158"/>
    </location>
</feature>
<evidence type="ECO:0000313" key="7">
    <source>
        <dbReference type="EMBL" id="KIX13138.1"/>
    </source>
</evidence>
<dbReference type="Gene3D" id="3.30.750.24">
    <property type="entry name" value="STAS domain"/>
    <property type="match status" value="1"/>
</dbReference>
<feature type="transmembrane region" description="Helical" evidence="5">
    <location>
        <begin position="462"/>
        <end position="483"/>
    </location>
</feature>
<organism evidence="7 8">
    <name type="scientific">Dethiosulfatarculus sandiegensis</name>
    <dbReference type="NCBI Taxonomy" id="1429043"/>
    <lineage>
        <taxon>Bacteria</taxon>
        <taxon>Pseudomonadati</taxon>
        <taxon>Thermodesulfobacteriota</taxon>
        <taxon>Desulfarculia</taxon>
        <taxon>Desulfarculales</taxon>
        <taxon>Desulfarculaceae</taxon>
        <taxon>Dethiosulfatarculus</taxon>
    </lineage>
</organism>
<proteinExistence type="predicted"/>
<sequence>MLTKIFPFLSWFKGYNALTARLDIISGITVALVLIPQSMAYAQLAGLPAYYGLYAAFIPPMVAAMFGSSMQLATGPVAVVSLMTAASLEPLATAGSETFIAYAVLLALIVGIFQFLLGVLRLGVVVNFLSHPVVNGFTNAAAIIIASSQLSKMFGVYVDKAPHHYETIWRVLESAWHFTHWPSLAMGIGAFIIMYGLKRINPKIPYVLAAVAVTTLVSWATGFQVRQTVPLEAIMAPQVKEQIVAFNEKTRHIEKLGDERAQINKKARVAEKNGGKQSLDRLKYQQEADFDTALIEKDKETAHELRKSLRAHMFKAVEGPESNTLFFLASETPKTSRSDGHTYRLKVGNKPLQTDALVLTGGGAVVGDIPPGLPTLSIPKLDLNVGLQLFPYAVIISLLGFMEAISIAKAMAAKTGQRLDPNQELIGQGLANMAGCIGKSYPVSGSFSRSAVNLQTGARTGLSSVVTSLMVVIVLLFFTPLLYHLPQAVLAAVIMMAVVGLINVSGFVHAWKTQWYDGAISIITFLATLVFAPHLDQGIMIGVALSLGVFLYKSMRPRVASLAMHKDCNLMDAEHFGLRQCEHIAVVRFDGPLFFANASFLEDQINERIRTMPKLRHILVVANGINDIDASGEDALSLIVDQVRSAGYDISFSHVKERVMEVMKRTHLLSKIGQDHVFPRAADAIAALHEKTHKDSDEEACPLITVCPLEYVHVGEGD</sequence>
<dbReference type="STRING" id="1429043.X474_15700"/>
<evidence type="ECO:0000256" key="3">
    <source>
        <dbReference type="ARBA" id="ARBA00022989"/>
    </source>
</evidence>
<keyword evidence="2 5" id="KW-0812">Transmembrane</keyword>
<name>A0A0D2HRE8_9BACT</name>
<dbReference type="Proteomes" id="UP000032233">
    <property type="component" value="Unassembled WGS sequence"/>
</dbReference>
<keyword evidence="4 5" id="KW-0472">Membrane</keyword>
<feature type="transmembrane region" description="Helical" evidence="5">
    <location>
        <begin position="515"/>
        <end position="532"/>
    </location>
</feature>
<dbReference type="GO" id="GO:0055085">
    <property type="term" value="P:transmembrane transport"/>
    <property type="evidence" value="ECO:0007669"/>
    <property type="project" value="InterPro"/>
</dbReference>
<evidence type="ECO:0000313" key="8">
    <source>
        <dbReference type="Proteomes" id="UP000032233"/>
    </source>
</evidence>
<reference evidence="7 8" key="1">
    <citation type="submission" date="2013-11" db="EMBL/GenBank/DDBJ databases">
        <title>Metagenomic analysis of a methanogenic consortium involved in long chain n-alkane degradation.</title>
        <authorList>
            <person name="Davidova I.A."/>
            <person name="Callaghan A.V."/>
            <person name="Wawrik B."/>
            <person name="Pruitt S."/>
            <person name="Marks C."/>
            <person name="Duncan K.E."/>
            <person name="Suflita J.M."/>
        </authorList>
    </citation>
    <scope>NUCLEOTIDE SEQUENCE [LARGE SCALE GENOMIC DNA]</scope>
    <source>
        <strain evidence="7 8">SPR</strain>
    </source>
</reference>
<evidence type="ECO:0000256" key="5">
    <source>
        <dbReference type="SAM" id="Phobius"/>
    </source>
</evidence>
<dbReference type="PROSITE" id="PS50801">
    <property type="entry name" value="STAS"/>
    <property type="match status" value="1"/>
</dbReference>
<protein>
    <submittedName>
        <fullName evidence="7">DNA repair protein HhH-GPD</fullName>
    </submittedName>
</protein>
<feature type="transmembrane region" description="Helical" evidence="5">
    <location>
        <begin position="389"/>
        <end position="408"/>
    </location>
</feature>
<dbReference type="InParanoid" id="A0A0D2HRE8"/>
<keyword evidence="3 5" id="KW-1133">Transmembrane helix</keyword>
<dbReference type="Pfam" id="PF00916">
    <property type="entry name" value="Sulfate_transp"/>
    <property type="match status" value="2"/>
</dbReference>
<feature type="transmembrane region" description="Helical" evidence="5">
    <location>
        <begin position="48"/>
        <end position="66"/>
    </location>
</feature>
<feature type="transmembrane region" description="Helical" evidence="5">
    <location>
        <begin position="20"/>
        <end position="42"/>
    </location>
</feature>
<dbReference type="AlphaFoldDB" id="A0A0D2HRE8"/>
<feature type="transmembrane region" description="Helical" evidence="5">
    <location>
        <begin position="489"/>
        <end position="508"/>
    </location>
</feature>
<feature type="domain" description="STAS" evidence="6">
    <location>
        <begin position="574"/>
        <end position="688"/>
    </location>
</feature>
<dbReference type="InterPro" id="IPR036513">
    <property type="entry name" value="STAS_dom_sf"/>
</dbReference>
<gene>
    <name evidence="7" type="ORF">X474_15700</name>
</gene>
<dbReference type="PANTHER" id="PTHR11814">
    <property type="entry name" value="SULFATE TRANSPORTER"/>
    <property type="match status" value="1"/>
</dbReference>
<feature type="transmembrane region" description="Helical" evidence="5">
    <location>
        <begin position="99"/>
        <end position="124"/>
    </location>
</feature>